<dbReference type="Proteomes" id="UP000204221">
    <property type="component" value="Chromosome"/>
</dbReference>
<feature type="region of interest" description="Disordered" evidence="1">
    <location>
        <begin position="51"/>
        <end position="123"/>
    </location>
</feature>
<proteinExistence type="predicted"/>
<sequence>MGTVSSSRRSPPRGGTMTHGPRSPGWSRHFGGTRCMISFACFPVCRRCTRARSTPPSGDLGTARRRPASGGPADRVRTGHLPDDSSSTRARLDCGPSGSSARGGSNWSSGFRSACSTGRPMRPGRSRCCRAIGSSWSAEASTTRPTAPVVYGETSSTRVVRSSGGLPAGEAVRAVRSALAVFREHTDLDDGGGESGLVRVGSGQGRPRRCGGLPSAEGTRRLRASTRRSVSATGERGPGPDRRTEAIADS</sequence>
<evidence type="ECO:0000256" key="1">
    <source>
        <dbReference type="SAM" id="MobiDB-lite"/>
    </source>
</evidence>
<name>A0A221W854_9PSEU</name>
<gene>
    <name evidence="2" type="ORF">AHOG_21335</name>
</gene>
<accession>A0A221W854</accession>
<protein>
    <submittedName>
        <fullName evidence="2">Uncharacterized protein</fullName>
    </submittedName>
</protein>
<feature type="compositionally biased region" description="Polar residues" evidence="1">
    <location>
        <begin position="97"/>
        <end position="116"/>
    </location>
</feature>
<keyword evidence="3" id="KW-1185">Reference proteome</keyword>
<organism evidence="2 3">
    <name type="scientific">Actinoalloteichus hoggarensis</name>
    <dbReference type="NCBI Taxonomy" id="1470176"/>
    <lineage>
        <taxon>Bacteria</taxon>
        <taxon>Bacillati</taxon>
        <taxon>Actinomycetota</taxon>
        <taxon>Actinomycetes</taxon>
        <taxon>Pseudonocardiales</taxon>
        <taxon>Pseudonocardiaceae</taxon>
        <taxon>Actinoalloteichus</taxon>
    </lineage>
</organism>
<dbReference type="AlphaFoldDB" id="A0A221W854"/>
<feature type="compositionally biased region" description="Basic and acidic residues" evidence="1">
    <location>
        <begin position="238"/>
        <end position="250"/>
    </location>
</feature>
<feature type="compositionally biased region" description="Basic and acidic residues" evidence="1">
    <location>
        <begin position="74"/>
        <end position="83"/>
    </location>
</feature>
<reference evidence="2 3" key="1">
    <citation type="submission" date="2017-07" db="EMBL/GenBank/DDBJ databases">
        <title>Complete genome sequence of Actinoalloteichus hoggarensis DSM 45943, type strain of Actinoalloteichus hoggarensis.</title>
        <authorList>
            <person name="Ruckert C."/>
            <person name="Nouioui I."/>
            <person name="Willmese J."/>
            <person name="van Wezel G."/>
            <person name="Klenk H.-P."/>
            <person name="Kalinowski J."/>
            <person name="Zotchev S.B."/>
        </authorList>
    </citation>
    <scope>NUCLEOTIDE SEQUENCE [LARGE SCALE GENOMIC DNA]</scope>
    <source>
        <strain evidence="2 3">DSM 45943</strain>
    </source>
</reference>
<evidence type="ECO:0000313" key="3">
    <source>
        <dbReference type="Proteomes" id="UP000204221"/>
    </source>
</evidence>
<dbReference type="EMBL" id="CP022521">
    <property type="protein sequence ID" value="ASO21883.1"/>
    <property type="molecule type" value="Genomic_DNA"/>
</dbReference>
<feature type="compositionally biased region" description="Low complexity" evidence="1">
    <location>
        <begin position="1"/>
        <end position="13"/>
    </location>
</feature>
<evidence type="ECO:0000313" key="2">
    <source>
        <dbReference type="EMBL" id="ASO21883.1"/>
    </source>
</evidence>
<feature type="region of interest" description="Disordered" evidence="1">
    <location>
        <begin position="188"/>
        <end position="250"/>
    </location>
</feature>
<dbReference type="KEGG" id="ahg:AHOG_21335"/>
<feature type="region of interest" description="Disordered" evidence="1">
    <location>
        <begin position="1"/>
        <end position="26"/>
    </location>
</feature>